<dbReference type="InterPro" id="IPR018495">
    <property type="entry name" value="Succ_DH_cyt_bsu_CS"/>
</dbReference>
<dbReference type="GO" id="GO:0016020">
    <property type="term" value="C:membrane"/>
    <property type="evidence" value="ECO:0007669"/>
    <property type="project" value="UniProtKB-SubCell"/>
</dbReference>
<dbReference type="GO" id="GO:0009055">
    <property type="term" value="F:electron transfer activity"/>
    <property type="evidence" value="ECO:0007669"/>
    <property type="project" value="InterPro"/>
</dbReference>
<dbReference type="CDD" id="cd03499">
    <property type="entry name" value="SQR_TypeC_SdhC"/>
    <property type="match status" value="1"/>
</dbReference>
<dbReference type="PROSITE" id="PS01000">
    <property type="entry name" value="SDH_CYT_1"/>
    <property type="match status" value="1"/>
</dbReference>
<evidence type="ECO:0000256" key="2">
    <source>
        <dbReference type="ARBA" id="ARBA00004141"/>
    </source>
</evidence>
<keyword evidence="7 12" id="KW-0479">Metal-binding</keyword>
<dbReference type="PANTHER" id="PTHR10978">
    <property type="entry name" value="SUCCINATE DEHYDROGENASE CYTOCHROME B560 SUBUNIT"/>
    <property type="match status" value="1"/>
</dbReference>
<feature type="binding site" description="axial binding residue" evidence="12">
    <location>
        <position position="101"/>
    </location>
    <ligand>
        <name>heme</name>
        <dbReference type="ChEBI" id="CHEBI:30413"/>
        <note>ligand shared with second transmembrane subunit</note>
    </ligand>
    <ligandPart>
        <name>Fe</name>
        <dbReference type="ChEBI" id="CHEBI:18248"/>
    </ligandPart>
</feature>
<evidence type="ECO:0000256" key="11">
    <source>
        <dbReference type="ARBA" id="ARBA00025912"/>
    </source>
</evidence>
<feature type="transmembrane region" description="Helical" evidence="13">
    <location>
        <begin position="124"/>
        <end position="143"/>
    </location>
</feature>
<accession>A0A6S6U9X6</accession>
<keyword evidence="10 13" id="KW-0472">Membrane</keyword>
<gene>
    <name evidence="14" type="ORF">HELGO_WM41752</name>
</gene>
<evidence type="ECO:0000256" key="8">
    <source>
        <dbReference type="ARBA" id="ARBA00022989"/>
    </source>
</evidence>
<comment type="subcellular location">
    <subcellularLocation>
        <location evidence="2">Membrane</location>
        <topology evidence="2">Multi-pass membrane protein</topology>
    </subcellularLocation>
</comment>
<organism evidence="14">
    <name type="scientific">uncultured Thiotrichaceae bacterium</name>
    <dbReference type="NCBI Taxonomy" id="298394"/>
    <lineage>
        <taxon>Bacteria</taxon>
        <taxon>Pseudomonadati</taxon>
        <taxon>Pseudomonadota</taxon>
        <taxon>Gammaproteobacteria</taxon>
        <taxon>Thiotrichales</taxon>
        <taxon>Thiotrichaceae</taxon>
        <taxon>environmental samples</taxon>
    </lineage>
</organism>
<keyword evidence="5 12" id="KW-0349">Heme</keyword>
<keyword evidence="6 13" id="KW-0812">Transmembrane</keyword>
<dbReference type="SUPFAM" id="SSF81343">
    <property type="entry name" value="Fumarate reductase respiratory complex transmembrane subunits"/>
    <property type="match status" value="1"/>
</dbReference>
<dbReference type="GO" id="GO:0046872">
    <property type="term" value="F:metal ion binding"/>
    <property type="evidence" value="ECO:0007669"/>
    <property type="project" value="UniProtKB-KW"/>
</dbReference>
<evidence type="ECO:0000256" key="13">
    <source>
        <dbReference type="SAM" id="Phobius"/>
    </source>
</evidence>
<dbReference type="InterPro" id="IPR034804">
    <property type="entry name" value="SQR/QFR_C/D"/>
</dbReference>
<evidence type="ECO:0000256" key="1">
    <source>
        <dbReference type="ARBA" id="ARBA00004050"/>
    </source>
</evidence>
<dbReference type="InterPro" id="IPR014314">
    <property type="entry name" value="Succ_DH_cytb556"/>
</dbReference>
<comment type="similarity">
    <text evidence="3">Belongs to the cytochrome b560 family.</text>
</comment>
<keyword evidence="8 13" id="KW-1133">Transmembrane helix</keyword>
<protein>
    <recommendedName>
        <fullName evidence="4">Succinate dehydrogenase cytochrome b556 subunit</fullName>
    </recommendedName>
</protein>
<evidence type="ECO:0000256" key="9">
    <source>
        <dbReference type="ARBA" id="ARBA00023004"/>
    </source>
</evidence>
<feature type="transmembrane region" description="Helical" evidence="13">
    <location>
        <begin position="85"/>
        <end position="103"/>
    </location>
</feature>
<feature type="transmembrane region" description="Helical" evidence="13">
    <location>
        <begin position="45"/>
        <end position="65"/>
    </location>
</feature>
<dbReference type="GO" id="GO:0006099">
    <property type="term" value="P:tricarboxylic acid cycle"/>
    <property type="evidence" value="ECO:0007669"/>
    <property type="project" value="InterPro"/>
</dbReference>
<comment type="cofactor">
    <cofactor evidence="12">
        <name>heme</name>
        <dbReference type="ChEBI" id="CHEBI:30413"/>
    </cofactor>
    <text evidence="12">The heme is bound between the two transmembrane subunits.</text>
</comment>
<sequence length="144" mass="15954">MSTIRKYIHTNRQVLKYLLMKTSTNRPLSPHLQVYKPQLTSILSIFHRGTGVVLAIGSILVAYWLSAIATGPEAFASANAILGSFLGKLILFGWTWALFYHLCNGIRHLMWDSGYGFDIPTTYLSGKVVLGAATVLTILLWLVA</sequence>
<dbReference type="InterPro" id="IPR000701">
    <property type="entry name" value="SuccDH_FuR_B_TM-su"/>
</dbReference>
<evidence type="ECO:0000256" key="4">
    <source>
        <dbReference type="ARBA" id="ARBA00020076"/>
    </source>
</evidence>
<name>A0A6S6U9X6_9GAMM</name>
<comment type="function">
    <text evidence="1">Membrane-anchoring subunit of succinate dehydrogenase (SDH).</text>
</comment>
<evidence type="ECO:0000313" key="14">
    <source>
        <dbReference type="EMBL" id="CAA6823509.1"/>
    </source>
</evidence>
<dbReference type="Pfam" id="PF01127">
    <property type="entry name" value="Sdh_cyt"/>
    <property type="match status" value="1"/>
</dbReference>
<evidence type="ECO:0000256" key="5">
    <source>
        <dbReference type="ARBA" id="ARBA00022617"/>
    </source>
</evidence>
<reference evidence="14" key="1">
    <citation type="submission" date="2020-01" db="EMBL/GenBank/DDBJ databases">
        <authorList>
            <person name="Meier V. D."/>
            <person name="Meier V D."/>
        </authorList>
    </citation>
    <scope>NUCLEOTIDE SEQUENCE</scope>
    <source>
        <strain evidence="14">HLG_WM_MAG_09</strain>
    </source>
</reference>
<comment type="subunit">
    <text evidence="11">Part of an enzyme complex containing four subunits: a flavoprotein, an iron-sulfur protein, plus two membrane-anchoring proteins, SdhC and SdhD. The complex can form homotrimers.</text>
</comment>
<evidence type="ECO:0000256" key="7">
    <source>
        <dbReference type="ARBA" id="ARBA00022723"/>
    </source>
</evidence>
<dbReference type="PIRSF" id="PIRSF000178">
    <property type="entry name" value="SDH_cyt_b560"/>
    <property type="match status" value="1"/>
</dbReference>
<dbReference type="PROSITE" id="PS01001">
    <property type="entry name" value="SDH_CYT_2"/>
    <property type="match status" value="1"/>
</dbReference>
<evidence type="ECO:0000256" key="6">
    <source>
        <dbReference type="ARBA" id="ARBA00022692"/>
    </source>
</evidence>
<keyword evidence="9 12" id="KW-0408">Iron</keyword>
<dbReference type="EMBL" id="CACVAT010000376">
    <property type="protein sequence ID" value="CAA6823509.1"/>
    <property type="molecule type" value="Genomic_DNA"/>
</dbReference>
<dbReference type="NCBIfam" id="TIGR02970">
    <property type="entry name" value="succ_dehyd_cytB"/>
    <property type="match status" value="1"/>
</dbReference>
<evidence type="ECO:0000256" key="3">
    <source>
        <dbReference type="ARBA" id="ARBA00007244"/>
    </source>
</evidence>
<proteinExistence type="inferred from homology"/>
<dbReference type="Gene3D" id="1.20.1300.10">
    <property type="entry name" value="Fumarate reductase/succinate dehydrogenase, transmembrane subunit"/>
    <property type="match status" value="1"/>
</dbReference>
<dbReference type="PANTHER" id="PTHR10978:SF5">
    <property type="entry name" value="SUCCINATE DEHYDROGENASE CYTOCHROME B560 SUBUNIT, MITOCHONDRIAL"/>
    <property type="match status" value="1"/>
</dbReference>
<dbReference type="AlphaFoldDB" id="A0A6S6U9X6"/>
<evidence type="ECO:0000256" key="10">
    <source>
        <dbReference type="ARBA" id="ARBA00023136"/>
    </source>
</evidence>
<evidence type="ECO:0000256" key="12">
    <source>
        <dbReference type="PIRSR" id="PIRSR000178-1"/>
    </source>
</evidence>